<keyword evidence="1" id="KW-1133">Transmembrane helix</keyword>
<feature type="transmembrane region" description="Helical" evidence="1">
    <location>
        <begin position="263"/>
        <end position="288"/>
    </location>
</feature>
<sequence length="473" mass="53411">MSCTQFFNGAPSSVTSLSHNAREIALPHEFTEIFELGAICLTSKLNSYPELIAVVIITDAYYEQNSPLIFVKTTDALIILVGPELSATLSSKKHLALFLPSHRTSKFILKTDNQTKLMLIEAGDSATSSCLLFGHKIFPRRQEIPPINKLDAYFRTSQGILLDYYQLARNNYKRARIVKNRHQMVIKVLLERLNLSADACGSRRFSVSASGRHVDFGVSSYTQQRDKRHVAELVHSWEQFKIKFATLKQTLYVGHIKTLIDPIGWMILVASLILGVTLGILLLIQIHVSYIFRSKNRSHMSPIALTGITIFFVRTLIDQPLDPVAALGSRVRGIRYLYIAWLSYCFLVNAIYRSNLINTFTQPGHTVHIQTFKDLALDNKTIAGIGKKGRPGQSSNVREVLNAEASASHQRWGTFHQIGKKYDKEHIEPAVIDILQGRYNYLDDAIMVETAFDIMEKRYGINHYGIGRETIVV</sequence>
<keyword evidence="3" id="KW-1185">Reference proteome</keyword>
<dbReference type="AlphaFoldDB" id="A0A226DCV2"/>
<evidence type="ECO:0000313" key="2">
    <source>
        <dbReference type="EMBL" id="OXA42461.1"/>
    </source>
</evidence>
<evidence type="ECO:0000256" key="1">
    <source>
        <dbReference type="SAM" id="Phobius"/>
    </source>
</evidence>
<feature type="transmembrane region" description="Helical" evidence="1">
    <location>
        <begin position="333"/>
        <end position="352"/>
    </location>
</feature>
<accession>A0A226DCV2</accession>
<dbReference type="EMBL" id="LNIX01000026">
    <property type="protein sequence ID" value="OXA42461.1"/>
    <property type="molecule type" value="Genomic_DNA"/>
</dbReference>
<evidence type="ECO:0000313" key="3">
    <source>
        <dbReference type="Proteomes" id="UP000198287"/>
    </source>
</evidence>
<comment type="caution">
    <text evidence="2">The sequence shown here is derived from an EMBL/GenBank/DDBJ whole genome shotgun (WGS) entry which is preliminary data.</text>
</comment>
<name>A0A226DCV2_FOLCA</name>
<feature type="transmembrane region" description="Helical" evidence="1">
    <location>
        <begin position="300"/>
        <end position="317"/>
    </location>
</feature>
<dbReference type="Proteomes" id="UP000198287">
    <property type="component" value="Unassembled WGS sequence"/>
</dbReference>
<keyword evidence="1" id="KW-0472">Membrane</keyword>
<keyword evidence="1" id="KW-0812">Transmembrane</keyword>
<organism evidence="2 3">
    <name type="scientific">Folsomia candida</name>
    <name type="common">Springtail</name>
    <dbReference type="NCBI Taxonomy" id="158441"/>
    <lineage>
        <taxon>Eukaryota</taxon>
        <taxon>Metazoa</taxon>
        <taxon>Ecdysozoa</taxon>
        <taxon>Arthropoda</taxon>
        <taxon>Hexapoda</taxon>
        <taxon>Collembola</taxon>
        <taxon>Entomobryomorpha</taxon>
        <taxon>Isotomoidea</taxon>
        <taxon>Isotomidae</taxon>
        <taxon>Proisotominae</taxon>
        <taxon>Folsomia</taxon>
    </lineage>
</organism>
<proteinExistence type="predicted"/>
<protein>
    <submittedName>
        <fullName evidence="2">Uncharacterized protein</fullName>
    </submittedName>
</protein>
<reference evidence="2 3" key="1">
    <citation type="submission" date="2015-12" db="EMBL/GenBank/DDBJ databases">
        <title>The genome of Folsomia candida.</title>
        <authorList>
            <person name="Faddeeva A."/>
            <person name="Derks M.F."/>
            <person name="Anvar Y."/>
            <person name="Smit S."/>
            <person name="Van Straalen N."/>
            <person name="Roelofs D."/>
        </authorList>
    </citation>
    <scope>NUCLEOTIDE SEQUENCE [LARGE SCALE GENOMIC DNA]</scope>
    <source>
        <strain evidence="2 3">VU population</strain>
        <tissue evidence="2">Whole body</tissue>
    </source>
</reference>
<gene>
    <name evidence="2" type="ORF">Fcan01_22847</name>
</gene>